<dbReference type="PANTHER" id="PTHR13490">
    <property type="entry name" value="MITOCHONDRIAL 28S RIBOSOMAL PROTEIN S28"/>
    <property type="match status" value="1"/>
</dbReference>
<reference evidence="3 4" key="1">
    <citation type="submission" date="2019-01" db="EMBL/GenBank/DDBJ databases">
        <title>Intercellular communication is required for trap formation in the nematode-trapping fungus Duddingtonia flagrans.</title>
        <authorList>
            <person name="Youssar L."/>
            <person name="Wernet V."/>
            <person name="Hensel N."/>
            <person name="Hildebrandt H.-G."/>
            <person name="Fischer R."/>
        </authorList>
    </citation>
    <scope>NUCLEOTIDE SEQUENCE [LARGE SCALE GENOMIC DNA]</scope>
    <source>
        <strain evidence="3 4">CBS H-5679</strain>
    </source>
</reference>
<feature type="compositionally biased region" description="Basic and acidic residues" evidence="1">
    <location>
        <begin position="107"/>
        <end position="116"/>
    </location>
</feature>
<evidence type="ECO:0000259" key="2">
    <source>
        <dbReference type="Pfam" id="PF10213"/>
    </source>
</evidence>
<accession>A0A436ZZ16</accession>
<dbReference type="Pfam" id="PF10213">
    <property type="entry name" value="MRP-S28"/>
    <property type="match status" value="1"/>
</dbReference>
<organism evidence="3 4">
    <name type="scientific">Arthrobotrys flagrans</name>
    <name type="common">Nematode-trapping fungus</name>
    <name type="synonym">Trichothecium flagrans</name>
    <dbReference type="NCBI Taxonomy" id="97331"/>
    <lineage>
        <taxon>Eukaryota</taxon>
        <taxon>Fungi</taxon>
        <taxon>Dikarya</taxon>
        <taxon>Ascomycota</taxon>
        <taxon>Pezizomycotina</taxon>
        <taxon>Orbiliomycetes</taxon>
        <taxon>Orbiliales</taxon>
        <taxon>Orbiliaceae</taxon>
        <taxon>Arthrobotrys</taxon>
    </lineage>
</organism>
<gene>
    <name evidence="3" type="ORF">DFL_005698</name>
</gene>
<feature type="domain" description="Small ribosomal subunit protein mS35 mitochondrial conserved" evidence="2">
    <location>
        <begin position="408"/>
        <end position="527"/>
    </location>
</feature>
<dbReference type="GO" id="GO:0003735">
    <property type="term" value="F:structural constituent of ribosome"/>
    <property type="evidence" value="ECO:0007669"/>
    <property type="project" value="InterPro"/>
</dbReference>
<protein>
    <recommendedName>
        <fullName evidence="2">Small ribosomal subunit protein mS35 mitochondrial conserved domain-containing protein</fullName>
    </recommendedName>
</protein>
<comment type="caution">
    <text evidence="3">The sequence shown here is derived from an EMBL/GenBank/DDBJ whole genome shotgun (WGS) entry which is preliminary data.</text>
</comment>
<dbReference type="InterPro" id="IPR039848">
    <property type="entry name" value="Ribosomal_mS35_mt"/>
</dbReference>
<evidence type="ECO:0000256" key="1">
    <source>
        <dbReference type="SAM" id="MobiDB-lite"/>
    </source>
</evidence>
<dbReference type="VEuPathDB" id="FungiDB:DFL_005698"/>
<dbReference type="STRING" id="97331.A0A436ZZ16"/>
<feature type="region of interest" description="Disordered" evidence="1">
    <location>
        <begin position="97"/>
        <end position="116"/>
    </location>
</feature>
<dbReference type="PANTHER" id="PTHR13490:SF0">
    <property type="entry name" value="SMALL RIBOSOMAL SUBUNIT PROTEIN MS35"/>
    <property type="match status" value="1"/>
</dbReference>
<evidence type="ECO:0000313" key="3">
    <source>
        <dbReference type="EMBL" id="RVD83926.1"/>
    </source>
</evidence>
<name>A0A436ZZ16_ARTFL</name>
<dbReference type="EMBL" id="SAEB01000007">
    <property type="protein sequence ID" value="RVD83926.1"/>
    <property type="molecule type" value="Genomic_DNA"/>
</dbReference>
<dbReference type="AlphaFoldDB" id="A0A436ZZ16"/>
<dbReference type="InterPro" id="IPR019349">
    <property type="entry name" value="Ribosomal_mS35_mit"/>
</dbReference>
<keyword evidence="4" id="KW-1185">Reference proteome</keyword>
<dbReference type="GeneID" id="93588009"/>
<dbReference type="Proteomes" id="UP000283090">
    <property type="component" value="Unassembled WGS sequence"/>
</dbReference>
<dbReference type="RefSeq" id="XP_067489470.1">
    <property type="nucleotide sequence ID" value="XM_067634994.1"/>
</dbReference>
<proteinExistence type="predicted"/>
<dbReference type="OrthoDB" id="283424at2759"/>
<dbReference type="GO" id="GO:0032543">
    <property type="term" value="P:mitochondrial translation"/>
    <property type="evidence" value="ECO:0007669"/>
    <property type="project" value="InterPro"/>
</dbReference>
<evidence type="ECO:0000313" key="4">
    <source>
        <dbReference type="Proteomes" id="UP000283090"/>
    </source>
</evidence>
<sequence>MALSSRRAAAALRRTTNRQCGLLIPSANLPPRPIYRADKLASFQQCRQKFTDAEQDQIDYFDPDGKINIKRVRKQLEERDIARKKLAAKADGVPTAGELLSWPESQEQDKNDEMPKDLENLPFKLRKALKLKQLPREPITAENLFSKLQMTDSELDQLAKTGRFRDDPKYKSHGLVPFKPEDIAEEDLEGMADLSEVNSLIGNVGFSESEIMSIMRDKDEPENEIDFMKRIIEETERDMKEDLIRLQKHEEAMLQEEIKMRVAEGMSAEQAEHDARAIMRLPQKRTEARQELSRDLSDDAIDATDTLWDSELEEMGEKGLRAMMKKMDHAEEFSSRPLRPSREQAKEMYFLPPSRREDDDDMDPMIWNWNSTDMSSMAHDEMEEHREARKYARLAVYDMPRLSKFVKPFKVPSAAEVLRFRYTTHMGVSHPTDKKVVMECCPEDLGLTRVQTDKLIKLCGARYNPTTKLLKFSCEMFEHQHQNKRWLSELMDKLIIEARDDTDTFEDVPFDFRHHTFKAQPSFPKEWRMTKEKLELKRFKDWQKYATPGQWEQLKTYIHYQTQEQKRLALEAGEKKESGVDVAALEHAAEKVPVLVA</sequence>
<dbReference type="GO" id="GO:0005763">
    <property type="term" value="C:mitochondrial small ribosomal subunit"/>
    <property type="evidence" value="ECO:0007669"/>
    <property type="project" value="TreeGrafter"/>
</dbReference>